<evidence type="ECO:0000313" key="3">
    <source>
        <dbReference type="Proteomes" id="UP000290289"/>
    </source>
</evidence>
<keyword evidence="1" id="KW-0472">Membrane</keyword>
<dbReference type="Proteomes" id="UP000290289">
    <property type="component" value="Chromosome 3"/>
</dbReference>
<comment type="caution">
    <text evidence="2">The sequence shown here is derived from an EMBL/GenBank/DDBJ whole genome shotgun (WGS) entry which is preliminary data.</text>
</comment>
<keyword evidence="1" id="KW-1133">Transmembrane helix</keyword>
<reference evidence="2 3" key="1">
    <citation type="submission" date="2018-10" db="EMBL/GenBank/DDBJ databases">
        <title>A high-quality apple genome assembly.</title>
        <authorList>
            <person name="Hu J."/>
        </authorList>
    </citation>
    <scope>NUCLEOTIDE SEQUENCE [LARGE SCALE GENOMIC DNA]</scope>
    <source>
        <strain evidence="3">cv. HFTH1</strain>
        <tissue evidence="2">Young leaf</tissue>
    </source>
</reference>
<organism evidence="2 3">
    <name type="scientific">Malus domestica</name>
    <name type="common">Apple</name>
    <name type="synonym">Pyrus malus</name>
    <dbReference type="NCBI Taxonomy" id="3750"/>
    <lineage>
        <taxon>Eukaryota</taxon>
        <taxon>Viridiplantae</taxon>
        <taxon>Streptophyta</taxon>
        <taxon>Embryophyta</taxon>
        <taxon>Tracheophyta</taxon>
        <taxon>Spermatophyta</taxon>
        <taxon>Magnoliopsida</taxon>
        <taxon>eudicotyledons</taxon>
        <taxon>Gunneridae</taxon>
        <taxon>Pentapetalae</taxon>
        <taxon>rosids</taxon>
        <taxon>fabids</taxon>
        <taxon>Rosales</taxon>
        <taxon>Rosaceae</taxon>
        <taxon>Amygdaloideae</taxon>
        <taxon>Maleae</taxon>
        <taxon>Malus</taxon>
    </lineage>
</organism>
<name>A0A498KCZ5_MALDO</name>
<dbReference type="STRING" id="3750.A0A498KCZ5"/>
<feature type="transmembrane region" description="Helical" evidence="1">
    <location>
        <begin position="79"/>
        <end position="99"/>
    </location>
</feature>
<dbReference type="EMBL" id="RDQH01000329">
    <property type="protein sequence ID" value="RXI03352.1"/>
    <property type="molecule type" value="Genomic_DNA"/>
</dbReference>
<sequence length="181" mass="20312">MDCYNLLKLSFSSSSSSSPSPHWPTEATTMIKVKPTRNNGIRSLCTKPLILVKISCTVFFMGTFSAGMSSYFFKWNEGFLILGTQFAGGIFLGTALMHFQSDSNKTFCGFSDWYRSWAQLKIEGGMDLRHFDRSGMRVTQLTRQSLLTHQLQVPGCAVWNCSSIGCHDLGHDIIMQRDQTV</sequence>
<evidence type="ECO:0000313" key="2">
    <source>
        <dbReference type="EMBL" id="RXI03352.1"/>
    </source>
</evidence>
<feature type="transmembrane region" description="Helical" evidence="1">
    <location>
        <begin position="50"/>
        <end position="73"/>
    </location>
</feature>
<accession>A0A498KCZ5</accession>
<keyword evidence="3" id="KW-1185">Reference proteome</keyword>
<proteinExistence type="predicted"/>
<keyword evidence="1" id="KW-0812">Transmembrane</keyword>
<gene>
    <name evidence="2" type="ORF">DVH24_004004</name>
</gene>
<evidence type="ECO:0000256" key="1">
    <source>
        <dbReference type="SAM" id="Phobius"/>
    </source>
</evidence>
<protein>
    <submittedName>
        <fullName evidence="2">Uncharacterized protein</fullName>
    </submittedName>
</protein>
<dbReference type="AlphaFoldDB" id="A0A498KCZ5"/>